<dbReference type="AlphaFoldDB" id="A0A9Q9EHZ1"/>
<reference evidence="4" key="1">
    <citation type="submission" date="2022-06" db="EMBL/GenBank/DDBJ databases">
        <title>Complete genome sequences of two strains of the flax pathogen Septoria linicola.</title>
        <authorList>
            <person name="Lapalu N."/>
            <person name="Simon A."/>
            <person name="Demenou B."/>
            <person name="Paumier D."/>
            <person name="Guillot M.-P."/>
            <person name="Gout L."/>
            <person name="Valade R."/>
        </authorList>
    </citation>
    <scope>NUCLEOTIDE SEQUENCE</scope>
    <source>
        <strain evidence="4">SE15195</strain>
    </source>
</reference>
<dbReference type="EMBL" id="CP099420">
    <property type="protein sequence ID" value="USW51480.1"/>
    <property type="molecule type" value="Genomic_DNA"/>
</dbReference>
<dbReference type="GO" id="GO:0005634">
    <property type="term" value="C:nucleus"/>
    <property type="evidence" value="ECO:0007669"/>
    <property type="project" value="TreeGrafter"/>
</dbReference>
<organism evidence="4 5">
    <name type="scientific">Septoria linicola</name>
    <dbReference type="NCBI Taxonomy" id="215465"/>
    <lineage>
        <taxon>Eukaryota</taxon>
        <taxon>Fungi</taxon>
        <taxon>Dikarya</taxon>
        <taxon>Ascomycota</taxon>
        <taxon>Pezizomycotina</taxon>
        <taxon>Dothideomycetes</taxon>
        <taxon>Dothideomycetidae</taxon>
        <taxon>Mycosphaerellales</taxon>
        <taxon>Mycosphaerellaceae</taxon>
        <taxon>Septoria</taxon>
    </lineage>
</organism>
<dbReference type="PANTHER" id="PTHR42748:SF7">
    <property type="entry name" value="NMRA LIKE REDOX SENSOR 1-RELATED"/>
    <property type="match status" value="1"/>
</dbReference>
<dbReference type="PANTHER" id="PTHR42748">
    <property type="entry name" value="NITROGEN METABOLITE REPRESSION PROTEIN NMRA FAMILY MEMBER"/>
    <property type="match status" value="1"/>
</dbReference>
<evidence type="ECO:0000256" key="1">
    <source>
        <dbReference type="ARBA" id="ARBA00006328"/>
    </source>
</evidence>
<dbReference type="Gene3D" id="3.90.25.10">
    <property type="entry name" value="UDP-galactose 4-epimerase, domain 1"/>
    <property type="match status" value="1"/>
</dbReference>
<evidence type="ECO:0000313" key="5">
    <source>
        <dbReference type="Proteomes" id="UP001056384"/>
    </source>
</evidence>
<name>A0A9Q9EHZ1_9PEZI</name>
<evidence type="ECO:0000313" key="4">
    <source>
        <dbReference type="EMBL" id="USW51480.1"/>
    </source>
</evidence>
<dbReference type="OrthoDB" id="9997102at2759"/>
<dbReference type="Proteomes" id="UP001056384">
    <property type="component" value="Chromosome 3"/>
</dbReference>
<feature type="domain" description="NmrA-like" evidence="3">
    <location>
        <begin position="10"/>
        <end position="270"/>
    </location>
</feature>
<dbReference type="InterPro" id="IPR036291">
    <property type="entry name" value="NAD(P)-bd_dom_sf"/>
</dbReference>
<dbReference type="Pfam" id="PF05368">
    <property type="entry name" value="NmrA"/>
    <property type="match status" value="1"/>
</dbReference>
<evidence type="ECO:0000256" key="2">
    <source>
        <dbReference type="ARBA" id="ARBA00022857"/>
    </source>
</evidence>
<dbReference type="Gene3D" id="3.40.50.720">
    <property type="entry name" value="NAD(P)-binding Rossmann-like Domain"/>
    <property type="match status" value="1"/>
</dbReference>
<protein>
    <submittedName>
        <fullName evidence="4">NmrA-like domain, NAD(P)-binding domain superfamily</fullName>
    </submittedName>
</protein>
<keyword evidence="2" id="KW-0521">NADP</keyword>
<comment type="similarity">
    <text evidence="1">Belongs to the NmrA-type oxidoreductase family.</text>
</comment>
<evidence type="ECO:0000259" key="3">
    <source>
        <dbReference type="Pfam" id="PF05368"/>
    </source>
</evidence>
<gene>
    <name evidence="4" type="ORF">Slin15195_G047990</name>
</gene>
<dbReference type="InterPro" id="IPR008030">
    <property type="entry name" value="NmrA-like"/>
</dbReference>
<accession>A0A9Q9EHZ1</accession>
<proteinExistence type="inferred from homology"/>
<dbReference type="InterPro" id="IPR051164">
    <property type="entry name" value="NmrA-like_oxidored"/>
</dbReference>
<dbReference type="SUPFAM" id="SSF51735">
    <property type="entry name" value="NAD(P)-binding Rossmann-fold domains"/>
    <property type="match status" value="1"/>
</dbReference>
<keyword evidence="5" id="KW-1185">Reference proteome</keyword>
<sequence>MATTVPTLRKLVVTGATGKQGGALIEALLARPSPAFEIYAITRNKNSASSQRLASSPNVHVIEGDFADPPAIFSQIKNPWGVFSVTMPTNAKKEEFQGKAMTAAALAAGAQHIVFTATDRGGETVSDVEPTPIPHFASKYKIEQDIISRTRENDAATYTFLRPVAFFENMPADFIGRAFIAAWRLNGLDSKLQLVSTKDIGRVAADAFLNADSAEYKNTAISLAGDELTLRELLETFQSATGKPMPETYGFVARALKWLLHEQLGIMFDWFRSSGFGVDVPALRKRYPYIKDFRAWLDTDSAWKKT</sequence>